<evidence type="ECO:0000313" key="3">
    <source>
        <dbReference type="EMBL" id="KAK4550794.1"/>
    </source>
</evidence>
<evidence type="ECO:0000259" key="2">
    <source>
        <dbReference type="Pfam" id="PF20684"/>
    </source>
</evidence>
<feature type="domain" description="Rhodopsin" evidence="2">
    <location>
        <begin position="8"/>
        <end position="242"/>
    </location>
</feature>
<keyword evidence="4" id="KW-1185">Reference proteome</keyword>
<feature type="transmembrane region" description="Helical" evidence="1">
    <location>
        <begin position="144"/>
        <end position="168"/>
    </location>
</feature>
<dbReference type="AlphaFoldDB" id="A0AAV9JYQ3"/>
<feature type="transmembrane region" description="Helical" evidence="1">
    <location>
        <begin position="102"/>
        <end position="123"/>
    </location>
</feature>
<evidence type="ECO:0000313" key="4">
    <source>
        <dbReference type="Proteomes" id="UP001324427"/>
    </source>
</evidence>
<dbReference type="PANTHER" id="PTHR39614">
    <property type="entry name" value="INTEGRAL MEMBRANE PROTEIN"/>
    <property type="match status" value="1"/>
</dbReference>
<feature type="transmembrane region" description="Helical" evidence="1">
    <location>
        <begin position="174"/>
        <end position="196"/>
    </location>
</feature>
<accession>A0AAV9JYQ3</accession>
<organism evidence="3 4">
    <name type="scientific">Oleoguttula mirabilis</name>
    <dbReference type="NCBI Taxonomy" id="1507867"/>
    <lineage>
        <taxon>Eukaryota</taxon>
        <taxon>Fungi</taxon>
        <taxon>Dikarya</taxon>
        <taxon>Ascomycota</taxon>
        <taxon>Pezizomycotina</taxon>
        <taxon>Dothideomycetes</taxon>
        <taxon>Dothideomycetidae</taxon>
        <taxon>Mycosphaerellales</taxon>
        <taxon>Teratosphaeriaceae</taxon>
        <taxon>Oleoguttula</taxon>
    </lineage>
</organism>
<dbReference type="PANTHER" id="PTHR39614:SF2">
    <property type="entry name" value="INTEGRAL MEMBRANE PROTEIN"/>
    <property type="match status" value="1"/>
</dbReference>
<comment type="caution">
    <text evidence="3">The sequence shown here is derived from an EMBL/GenBank/DDBJ whole genome shotgun (WGS) entry which is preliminary data.</text>
</comment>
<proteinExistence type="predicted"/>
<feature type="transmembrane region" description="Helical" evidence="1">
    <location>
        <begin position="27"/>
        <end position="46"/>
    </location>
</feature>
<keyword evidence="1" id="KW-0472">Membrane</keyword>
<dbReference type="InterPro" id="IPR049326">
    <property type="entry name" value="Rhodopsin_dom_fungi"/>
</dbReference>
<evidence type="ECO:0000256" key="1">
    <source>
        <dbReference type="SAM" id="Phobius"/>
    </source>
</evidence>
<gene>
    <name evidence="3" type="ORF">LTR36_000374</name>
</gene>
<dbReference type="EMBL" id="JAVFHQ010000001">
    <property type="protein sequence ID" value="KAK4550794.1"/>
    <property type="molecule type" value="Genomic_DNA"/>
</dbReference>
<keyword evidence="1" id="KW-0812">Transmembrane</keyword>
<dbReference type="Pfam" id="PF20684">
    <property type="entry name" value="Fung_rhodopsin"/>
    <property type="match status" value="1"/>
</dbReference>
<reference evidence="3 4" key="1">
    <citation type="submission" date="2021-11" db="EMBL/GenBank/DDBJ databases">
        <title>Black yeast isolated from Biological Soil Crust.</title>
        <authorList>
            <person name="Kurbessoian T."/>
        </authorList>
    </citation>
    <scope>NUCLEOTIDE SEQUENCE [LARGE SCALE GENOMIC DNA]</scope>
    <source>
        <strain evidence="3 4">CCFEE 5522</strain>
    </source>
</reference>
<keyword evidence="1" id="KW-1133">Transmembrane helix</keyword>
<name>A0AAV9JYQ3_9PEZI</name>
<protein>
    <recommendedName>
        <fullName evidence="2">Rhodopsin domain-containing protein</fullName>
    </recommendedName>
</protein>
<sequence length="367" mass="39539">MVLLSSIIRVFIRSTFGQKYGIDDGLLAIATLFAVIQEAVILGAVDKGLGKKIDLVSARHVDGIEKSFYTGNILAILVLGLAKLSIASFILRLTPIQRQRQIIFGIVGATILWMALSVFLVALQCNLSHPWALVGEKCTGISARLVVIGLLDIVLEIALFSSTILLVADLQTAFINKAVVIIAFAFRLPLIIAIALRIASFSTSGLTTNFTIAEDLYVVWTVTEINYALISATIPILRPFINSLSTHYGIGAATEYSVSGSRSQGNAYALSTLKSGGGQRVSRFQNTLTSGNRAERGVPLTFESSSNTFAYAGKNVANASSSAERGAVRGKDVDKDSIGSNDSQRMIIRKNVEFTVQRDDSMTSPRR</sequence>
<dbReference type="Proteomes" id="UP001324427">
    <property type="component" value="Unassembled WGS sequence"/>
</dbReference>
<feature type="transmembrane region" description="Helical" evidence="1">
    <location>
        <begin position="67"/>
        <end position="90"/>
    </location>
</feature>